<dbReference type="Proteomes" id="UP000319949">
    <property type="component" value="Unassembled WGS sequence"/>
</dbReference>
<evidence type="ECO:0000313" key="2">
    <source>
        <dbReference type="Proteomes" id="UP000319949"/>
    </source>
</evidence>
<gene>
    <name evidence="1" type="ORF">FBZ96_114101</name>
</gene>
<dbReference type="EMBL" id="VITK01000014">
    <property type="protein sequence ID" value="TWA91103.1"/>
    <property type="molecule type" value="Genomic_DNA"/>
</dbReference>
<reference evidence="1 2" key="1">
    <citation type="submission" date="2019-06" db="EMBL/GenBank/DDBJ databases">
        <title>Genomic Encyclopedia of Type Strains, Phase IV (KMG-V): Genome sequencing to study the core and pangenomes of soil and plant-associated prokaryotes.</title>
        <authorList>
            <person name="Whitman W."/>
        </authorList>
    </citation>
    <scope>NUCLEOTIDE SEQUENCE [LARGE SCALE GENOMIC DNA]</scope>
    <source>
        <strain evidence="1 2">BR 510</strain>
    </source>
</reference>
<keyword evidence="2" id="KW-1185">Reference proteome</keyword>
<organism evidence="1 2">
    <name type="scientific">Bradyrhizobium stylosanthis</name>
    <dbReference type="NCBI Taxonomy" id="1803665"/>
    <lineage>
        <taxon>Bacteria</taxon>
        <taxon>Pseudomonadati</taxon>
        <taxon>Pseudomonadota</taxon>
        <taxon>Alphaproteobacteria</taxon>
        <taxon>Hyphomicrobiales</taxon>
        <taxon>Nitrobacteraceae</taxon>
        <taxon>Bradyrhizobium</taxon>
    </lineage>
</organism>
<dbReference type="RefSeq" id="WP_063693974.1">
    <property type="nucleotide sequence ID" value="NZ_LVEM01000006.1"/>
</dbReference>
<name>A0A560D1W9_9BRAD</name>
<comment type="caution">
    <text evidence="1">The sequence shown here is derived from an EMBL/GenBank/DDBJ whole genome shotgun (WGS) entry which is preliminary data.</text>
</comment>
<dbReference type="OrthoDB" id="9927198at2"/>
<protein>
    <submittedName>
        <fullName evidence="1">Uncharacterized protein</fullName>
    </submittedName>
</protein>
<proteinExistence type="predicted"/>
<sequence length="115" mass="12362">MDLGCSKLSRPIKTHNGEVDTLTLREPTAGAFVDNGEPFKVITKTNAEGEPSGIDIVYDNNRALLRFIVDMVVEKVDEIVLKGLTAADFMRLRGLATNIILVGIGPKDPIAPSVG</sequence>
<accession>A0A560D1W9</accession>
<dbReference type="AlphaFoldDB" id="A0A560D1W9"/>
<evidence type="ECO:0000313" key="1">
    <source>
        <dbReference type="EMBL" id="TWA91103.1"/>
    </source>
</evidence>